<keyword evidence="1" id="KW-0472">Membrane</keyword>
<evidence type="ECO:0000313" key="5">
    <source>
        <dbReference type="Proteomes" id="UP000297946"/>
    </source>
</evidence>
<dbReference type="EMBL" id="RQGC01000013">
    <property type="protein sequence ID" value="TGL38661.1"/>
    <property type="molecule type" value="Genomic_DNA"/>
</dbReference>
<feature type="transmembrane region" description="Helical" evidence="1">
    <location>
        <begin position="69"/>
        <end position="89"/>
    </location>
</feature>
<keyword evidence="1" id="KW-0812">Transmembrane</keyword>
<feature type="transmembrane region" description="Helical" evidence="1">
    <location>
        <begin position="12"/>
        <end position="30"/>
    </location>
</feature>
<feature type="transmembrane region" description="Helical" evidence="1">
    <location>
        <begin position="36"/>
        <end position="57"/>
    </location>
</feature>
<evidence type="ECO:0000313" key="2">
    <source>
        <dbReference type="EMBL" id="TGK05525.1"/>
    </source>
</evidence>
<name>A0A5F1ZPS2_9LEPT</name>
<dbReference type="Proteomes" id="UP000297273">
    <property type="component" value="Unassembled WGS sequence"/>
</dbReference>
<reference evidence="3" key="1">
    <citation type="submission" date="2018-10" db="EMBL/GenBank/DDBJ databases">
        <authorList>
            <person name="Vincent A.T."/>
            <person name="Schiettekatte O."/>
            <person name="Bourhy P."/>
            <person name="Veyrier F.J."/>
            <person name="Picardeau M."/>
        </authorList>
    </citation>
    <scope>NUCLEOTIDE SEQUENCE</scope>
    <source>
        <strain evidence="3">201702690</strain>
    </source>
</reference>
<protein>
    <submittedName>
        <fullName evidence="2">Uncharacterized protein</fullName>
    </submittedName>
</protein>
<dbReference type="Proteomes" id="UP000297946">
    <property type="component" value="Unassembled WGS sequence"/>
</dbReference>
<dbReference type="AlphaFoldDB" id="A0A5F1ZPS2"/>
<dbReference type="OrthoDB" id="332239at2"/>
<dbReference type="EMBL" id="RQER01000001">
    <property type="protein sequence ID" value="TGK05525.1"/>
    <property type="molecule type" value="Genomic_DNA"/>
</dbReference>
<dbReference type="RefSeq" id="WP_135647148.1">
    <property type="nucleotide sequence ID" value="NZ_RQER01000001.1"/>
</dbReference>
<gene>
    <name evidence="2" type="ORF">EHO57_02285</name>
    <name evidence="3" type="ORF">EHQ53_18045</name>
</gene>
<proteinExistence type="predicted"/>
<reference evidence="2 5" key="2">
    <citation type="journal article" date="2019" name="PLoS Negl. Trop. Dis.">
        <title>Revisiting the worldwide diversity of Leptospira species in the environment.</title>
        <authorList>
            <person name="Vincent A.T."/>
            <person name="Schiettekatte O."/>
            <person name="Bourhy P."/>
            <person name="Veyrier F.J."/>
            <person name="Picardeau M."/>
        </authorList>
    </citation>
    <scope>NUCLEOTIDE SEQUENCE [LARGE SCALE GENOMIC DNA]</scope>
    <source>
        <strain evidence="3">201702690</strain>
        <strain evidence="2 5">SSW18</strain>
    </source>
</reference>
<evidence type="ECO:0000313" key="4">
    <source>
        <dbReference type="Proteomes" id="UP000297273"/>
    </source>
</evidence>
<keyword evidence="1" id="KW-1133">Transmembrane helix</keyword>
<organism evidence="2 5">
    <name type="scientific">Leptospira langatensis</name>
    <dbReference type="NCBI Taxonomy" id="2484983"/>
    <lineage>
        <taxon>Bacteria</taxon>
        <taxon>Pseudomonadati</taxon>
        <taxon>Spirochaetota</taxon>
        <taxon>Spirochaetia</taxon>
        <taxon>Leptospirales</taxon>
        <taxon>Leptospiraceae</taxon>
        <taxon>Leptospira</taxon>
    </lineage>
</organism>
<keyword evidence="4" id="KW-1185">Reference proteome</keyword>
<accession>A0A5F1ZPS2</accession>
<comment type="caution">
    <text evidence="2">The sequence shown here is derived from an EMBL/GenBank/DDBJ whole genome shotgun (WGS) entry which is preliminary data.</text>
</comment>
<evidence type="ECO:0000256" key="1">
    <source>
        <dbReference type="SAM" id="Phobius"/>
    </source>
</evidence>
<sequence>MVFRLFMDQFVRWSAYKLAFGFAALSYIFYFLSQPWIQFASIFAGFLCLLGGLFFPIQFDRWYRNTQSLLLGAISFFASCLILLGYLLVWRPLSLVLPNKEKKD</sequence>
<evidence type="ECO:0000313" key="3">
    <source>
        <dbReference type="EMBL" id="TGL38661.1"/>
    </source>
</evidence>